<dbReference type="Proteomes" id="UP000199423">
    <property type="component" value="Unassembled WGS sequence"/>
</dbReference>
<evidence type="ECO:0000313" key="3">
    <source>
        <dbReference type="Proteomes" id="UP000199423"/>
    </source>
</evidence>
<accession>A0A1I7N1D3</accession>
<name>A0A1I7N1D3_9HYPH</name>
<dbReference type="STRING" id="51670.SAMN04488557_0990"/>
<proteinExistence type="predicted"/>
<evidence type="ECO:0008006" key="4">
    <source>
        <dbReference type="Google" id="ProtNLM"/>
    </source>
</evidence>
<reference evidence="3" key="1">
    <citation type="submission" date="2016-10" db="EMBL/GenBank/DDBJ databases">
        <authorList>
            <person name="Varghese N."/>
            <person name="Submissions S."/>
        </authorList>
    </citation>
    <scope>NUCLEOTIDE SEQUENCE [LARGE SCALE GENOMIC DNA]</scope>
    <source>
        <strain evidence="3">DSM 1565</strain>
    </source>
</reference>
<keyword evidence="3" id="KW-1185">Reference proteome</keyword>
<gene>
    <name evidence="2" type="ORF">SAMN04488557_0990</name>
</gene>
<feature type="chain" id="PRO_5011482629" description="Lipoprotein" evidence="1">
    <location>
        <begin position="28"/>
        <end position="152"/>
    </location>
</feature>
<keyword evidence="1" id="KW-0732">Signal</keyword>
<protein>
    <recommendedName>
        <fullName evidence="4">Lipoprotein</fullName>
    </recommendedName>
</protein>
<dbReference type="AlphaFoldDB" id="A0A1I7N1D3"/>
<evidence type="ECO:0000256" key="1">
    <source>
        <dbReference type="SAM" id="SignalP"/>
    </source>
</evidence>
<organism evidence="2 3">
    <name type="scientific">Hyphomicrobium facile</name>
    <dbReference type="NCBI Taxonomy" id="51670"/>
    <lineage>
        <taxon>Bacteria</taxon>
        <taxon>Pseudomonadati</taxon>
        <taxon>Pseudomonadota</taxon>
        <taxon>Alphaproteobacteria</taxon>
        <taxon>Hyphomicrobiales</taxon>
        <taxon>Hyphomicrobiaceae</taxon>
        <taxon>Hyphomicrobium</taxon>
    </lineage>
</organism>
<dbReference type="RefSeq" id="WP_244531074.1">
    <property type="nucleotide sequence ID" value="NZ_FPCH01000001.1"/>
</dbReference>
<feature type="signal peptide" evidence="1">
    <location>
        <begin position="1"/>
        <end position="27"/>
    </location>
</feature>
<dbReference type="EMBL" id="FPCH01000001">
    <property type="protein sequence ID" value="SFV28386.1"/>
    <property type="molecule type" value="Genomic_DNA"/>
</dbReference>
<evidence type="ECO:0000313" key="2">
    <source>
        <dbReference type="EMBL" id="SFV28386.1"/>
    </source>
</evidence>
<sequence>MNHFEYAPHTRKSNTAMALLLATFAAAGCAGNEAALGDPARGLKCVDDSNVCISQRKMVYDSYMSDPTRAWVKHPAGPHEYASGVRLMAFSRKRKELNCNELAHGKAEADRGPYALSGGAYVGLTTGQIARAAMLAREVSRELAQEIARRCR</sequence>